<dbReference type="AlphaFoldDB" id="A0A4R4DGM9"/>
<dbReference type="Pfam" id="PF25853">
    <property type="entry name" value="DUF6311_C"/>
    <property type="match status" value="1"/>
</dbReference>
<feature type="transmembrane region" description="Helical" evidence="1">
    <location>
        <begin position="134"/>
        <end position="155"/>
    </location>
</feature>
<sequence>MTAGLGRLGGLGSRGRAFVGGAPARDHAAARGWLPGWAGALLAALFGAAMVLWTFGLAPVDPWRQGWIWTGLGVDPPQLWLGWTFFRQSPWTLPPGANPDYGLELSSAIYFADAIPLLALPLKALRGLVEVPQYIGPWLVLCGALQGLIGWRLVGLATRDPLARLCGAGLLALQPMLLHRMTGHTPLGGQWTLLAGLLLALGPGRGWWQGLAWAALLAVTTLVHSYLLAMLMPIWAADWLRRVLEPPRSPALAMEAVAAPGAVLAALWAGGFFLLRGGFNTGPGHEHGTYGTWSFDLLGFLDPGLWSSLLPDLPDAGHWEAGTNYLGLGGALLLAAGALALWRRPTPLPRRLWPLAAALLALLAFAVTHRPALAGHAWSLFEPSPRLLEALGTLRNSNRMAWPLAYALLLGAIALAARAWGGRRTGLLLLGLLVVQVVDLAPGLGRIRAGLAGAPVKVPQELSAPFWAEAAARYGRLRAVPGGNLGEGWERLAPYAALNRLPTDAIYMARVDTGATAALRAKVAGILASGAYEPGTFYVLRDAASLELARGSAVPGRDLIRQVDEFWVLAPGWCAGREAAACEAAAR</sequence>
<keyword evidence="1" id="KW-0472">Membrane</keyword>
<evidence type="ECO:0000313" key="4">
    <source>
        <dbReference type="EMBL" id="TCZ58727.1"/>
    </source>
</evidence>
<evidence type="ECO:0000313" key="5">
    <source>
        <dbReference type="Proteomes" id="UP000295023"/>
    </source>
</evidence>
<evidence type="ECO:0000259" key="2">
    <source>
        <dbReference type="Pfam" id="PF19830"/>
    </source>
</evidence>
<dbReference type="RefSeq" id="WP_132291406.1">
    <property type="nucleotide sequence ID" value="NZ_SKBM01000015.1"/>
</dbReference>
<feature type="domain" description="DUF6311" evidence="3">
    <location>
        <begin position="466"/>
        <end position="571"/>
    </location>
</feature>
<gene>
    <name evidence="4" type="ORF">EXY23_16065</name>
</gene>
<keyword evidence="1" id="KW-1133">Transmembrane helix</keyword>
<feature type="transmembrane region" description="Helical" evidence="1">
    <location>
        <begin position="427"/>
        <end position="445"/>
    </location>
</feature>
<dbReference type="InterPro" id="IPR046278">
    <property type="entry name" value="DUF6311"/>
</dbReference>
<feature type="transmembrane region" description="Helical" evidence="1">
    <location>
        <begin position="325"/>
        <end position="342"/>
    </location>
</feature>
<name>A0A4R4DGM9_9PROT</name>
<organism evidence="4 5">
    <name type="scientific">Roseicella aquatilis</name>
    <dbReference type="NCBI Taxonomy" id="2527868"/>
    <lineage>
        <taxon>Bacteria</taxon>
        <taxon>Pseudomonadati</taxon>
        <taxon>Pseudomonadota</taxon>
        <taxon>Alphaproteobacteria</taxon>
        <taxon>Acetobacterales</taxon>
        <taxon>Roseomonadaceae</taxon>
        <taxon>Roseicella</taxon>
    </lineage>
</organism>
<proteinExistence type="predicted"/>
<dbReference type="EMBL" id="SKBM01000015">
    <property type="protein sequence ID" value="TCZ58727.1"/>
    <property type="molecule type" value="Genomic_DNA"/>
</dbReference>
<keyword evidence="1" id="KW-0812">Transmembrane</keyword>
<feature type="domain" description="DUF6311" evidence="2">
    <location>
        <begin position="44"/>
        <end position="440"/>
    </location>
</feature>
<feature type="transmembrane region" description="Helical" evidence="1">
    <location>
        <begin position="252"/>
        <end position="275"/>
    </location>
</feature>
<feature type="transmembrane region" description="Helical" evidence="1">
    <location>
        <begin position="34"/>
        <end position="55"/>
    </location>
</feature>
<feature type="transmembrane region" description="Helical" evidence="1">
    <location>
        <begin position="401"/>
        <end position="420"/>
    </location>
</feature>
<feature type="transmembrane region" description="Helical" evidence="1">
    <location>
        <begin position="191"/>
        <end position="208"/>
    </location>
</feature>
<feature type="transmembrane region" description="Helical" evidence="1">
    <location>
        <begin position="354"/>
        <end position="381"/>
    </location>
</feature>
<dbReference type="Pfam" id="PF19830">
    <property type="entry name" value="DUF6311"/>
    <property type="match status" value="1"/>
</dbReference>
<evidence type="ECO:0008006" key="6">
    <source>
        <dbReference type="Google" id="ProtNLM"/>
    </source>
</evidence>
<feature type="transmembrane region" description="Helical" evidence="1">
    <location>
        <begin position="214"/>
        <end position="240"/>
    </location>
</feature>
<evidence type="ECO:0000256" key="1">
    <source>
        <dbReference type="SAM" id="Phobius"/>
    </source>
</evidence>
<evidence type="ECO:0000259" key="3">
    <source>
        <dbReference type="Pfam" id="PF25853"/>
    </source>
</evidence>
<comment type="caution">
    <text evidence="4">The sequence shown here is derived from an EMBL/GenBank/DDBJ whole genome shotgun (WGS) entry which is preliminary data.</text>
</comment>
<dbReference type="OrthoDB" id="1814621at2"/>
<dbReference type="Proteomes" id="UP000295023">
    <property type="component" value="Unassembled WGS sequence"/>
</dbReference>
<protein>
    <recommendedName>
        <fullName evidence="6">Glycosyltransferase RgtA/B/C/D-like domain-containing protein</fullName>
    </recommendedName>
</protein>
<keyword evidence="5" id="KW-1185">Reference proteome</keyword>
<dbReference type="InterPro" id="IPR058671">
    <property type="entry name" value="DUF6311_C"/>
</dbReference>
<reference evidence="4 5" key="1">
    <citation type="submission" date="2019-03" db="EMBL/GenBank/DDBJ databases">
        <title>Paracraurococcus aquatilis NE82 genome sequence.</title>
        <authorList>
            <person name="Zhao Y."/>
            <person name="Du Z."/>
        </authorList>
    </citation>
    <scope>NUCLEOTIDE SEQUENCE [LARGE SCALE GENOMIC DNA]</scope>
    <source>
        <strain evidence="4 5">NE82</strain>
    </source>
</reference>
<accession>A0A4R4DGM9</accession>